<keyword evidence="1" id="KW-0812">Transmembrane</keyword>
<dbReference type="RefSeq" id="WP_272445977.1">
    <property type="nucleotide sequence ID" value="NZ_JAMQKC010000005.1"/>
</dbReference>
<dbReference type="EMBL" id="JAMQKC010000005">
    <property type="protein sequence ID" value="MDC3416946.1"/>
    <property type="molecule type" value="Genomic_DNA"/>
</dbReference>
<organism evidence="2 3">
    <name type="scientific">Aquibacillus salsiterrae</name>
    <dbReference type="NCBI Taxonomy" id="2950439"/>
    <lineage>
        <taxon>Bacteria</taxon>
        <taxon>Bacillati</taxon>
        <taxon>Bacillota</taxon>
        <taxon>Bacilli</taxon>
        <taxon>Bacillales</taxon>
        <taxon>Bacillaceae</taxon>
        <taxon>Aquibacillus</taxon>
    </lineage>
</organism>
<keyword evidence="3" id="KW-1185">Reference proteome</keyword>
<gene>
    <name evidence="2" type="ORF">NC799_08425</name>
</gene>
<feature type="transmembrane region" description="Helical" evidence="1">
    <location>
        <begin position="20"/>
        <end position="38"/>
    </location>
</feature>
<reference evidence="2" key="1">
    <citation type="submission" date="2022-06" db="EMBL/GenBank/DDBJ databases">
        <title>Aquibacillus sp. a new bacterium isolated from soil saline samples.</title>
        <authorList>
            <person name="Galisteo C."/>
            <person name="De La Haba R."/>
            <person name="Sanchez-Porro C."/>
            <person name="Ventosa A."/>
        </authorList>
    </citation>
    <scope>NUCLEOTIDE SEQUENCE</scope>
    <source>
        <strain evidence="2">3ASR75-54</strain>
    </source>
</reference>
<keyword evidence="1" id="KW-0472">Membrane</keyword>
<name>A0A9X3WEF9_9BACI</name>
<evidence type="ECO:0000256" key="1">
    <source>
        <dbReference type="SAM" id="Phobius"/>
    </source>
</evidence>
<protein>
    <submittedName>
        <fullName evidence="2">Flp family type IVb pilin</fullName>
    </submittedName>
</protein>
<sequence length="59" mass="6245">MVNKLKALFIEEEGQGMTEYALVLGVIAVGVVAILLTLGDTIIAKFQSVVDKLQNPSGV</sequence>
<comment type="caution">
    <text evidence="2">The sequence shown here is derived from an EMBL/GenBank/DDBJ whole genome shotgun (WGS) entry which is preliminary data.</text>
</comment>
<dbReference type="Proteomes" id="UP001145069">
    <property type="component" value="Unassembled WGS sequence"/>
</dbReference>
<evidence type="ECO:0000313" key="3">
    <source>
        <dbReference type="Proteomes" id="UP001145069"/>
    </source>
</evidence>
<proteinExistence type="predicted"/>
<accession>A0A9X3WEF9</accession>
<keyword evidence="1" id="KW-1133">Transmembrane helix</keyword>
<dbReference type="AlphaFoldDB" id="A0A9X3WEF9"/>
<evidence type="ECO:0000313" key="2">
    <source>
        <dbReference type="EMBL" id="MDC3416946.1"/>
    </source>
</evidence>